<comment type="similarity">
    <text evidence="7">Belongs to the amino acid/polyamine transporter 2 family. Amino acid/auxin permease (AAAP) (TC 2.A.18.5) subfamily.</text>
</comment>
<feature type="region of interest" description="Disordered" evidence="8">
    <location>
        <begin position="141"/>
        <end position="161"/>
    </location>
</feature>
<feature type="transmembrane region" description="Helical" evidence="9">
    <location>
        <begin position="406"/>
        <end position="426"/>
    </location>
</feature>
<evidence type="ECO:0000259" key="10">
    <source>
        <dbReference type="Pfam" id="PF01490"/>
    </source>
</evidence>
<evidence type="ECO:0000256" key="2">
    <source>
        <dbReference type="ARBA" id="ARBA00022448"/>
    </source>
</evidence>
<feature type="domain" description="Amino acid transporter transmembrane" evidence="10">
    <location>
        <begin position="186"/>
        <end position="567"/>
    </location>
</feature>
<dbReference type="GO" id="GO:0006865">
    <property type="term" value="P:amino acid transport"/>
    <property type="evidence" value="ECO:0007669"/>
    <property type="project" value="UniProtKB-KW"/>
</dbReference>
<dbReference type="Gene3D" id="1.20.1740.10">
    <property type="entry name" value="Amino acid/polyamine transporter I"/>
    <property type="match status" value="1"/>
</dbReference>
<feature type="compositionally biased region" description="Low complexity" evidence="8">
    <location>
        <begin position="52"/>
        <end position="63"/>
    </location>
</feature>
<feature type="transmembrane region" description="Helical" evidence="9">
    <location>
        <begin position="265"/>
        <end position="285"/>
    </location>
</feature>
<dbReference type="Pfam" id="PF01490">
    <property type="entry name" value="Aa_trans"/>
    <property type="match status" value="1"/>
</dbReference>
<evidence type="ECO:0000256" key="3">
    <source>
        <dbReference type="ARBA" id="ARBA00022692"/>
    </source>
</evidence>
<evidence type="ECO:0000256" key="4">
    <source>
        <dbReference type="ARBA" id="ARBA00022970"/>
    </source>
</evidence>
<protein>
    <recommendedName>
        <fullName evidence="10">Amino acid transporter transmembrane domain-containing protein</fullName>
    </recommendedName>
</protein>
<keyword evidence="2" id="KW-0813">Transport</keyword>
<dbReference type="PANTHER" id="PTHR22950">
    <property type="entry name" value="AMINO ACID TRANSPORTER"/>
    <property type="match status" value="1"/>
</dbReference>
<dbReference type="Proteomes" id="UP000807115">
    <property type="component" value="Chromosome 4"/>
</dbReference>
<dbReference type="GO" id="GO:0031090">
    <property type="term" value="C:organelle membrane"/>
    <property type="evidence" value="ECO:0007669"/>
    <property type="project" value="UniProtKB-ARBA"/>
</dbReference>
<proteinExistence type="inferred from homology"/>
<feature type="transmembrane region" description="Helical" evidence="9">
    <location>
        <begin position="219"/>
        <end position="238"/>
    </location>
</feature>
<evidence type="ECO:0000256" key="9">
    <source>
        <dbReference type="SAM" id="Phobius"/>
    </source>
</evidence>
<evidence type="ECO:0000256" key="5">
    <source>
        <dbReference type="ARBA" id="ARBA00022989"/>
    </source>
</evidence>
<feature type="transmembrane region" description="Helical" evidence="9">
    <location>
        <begin position="373"/>
        <end position="394"/>
    </location>
</feature>
<comment type="caution">
    <text evidence="11">The sequence shown here is derived from an EMBL/GenBank/DDBJ whole genome shotgun (WGS) entry which is preliminary data.</text>
</comment>
<evidence type="ECO:0000256" key="6">
    <source>
        <dbReference type="ARBA" id="ARBA00023136"/>
    </source>
</evidence>
<dbReference type="FunFam" id="1.20.1740.10:FF:000047">
    <property type="entry name" value="Amino acid transporter AVT1A"/>
    <property type="match status" value="1"/>
</dbReference>
<reference evidence="11" key="1">
    <citation type="journal article" date="2019" name="BMC Genomics">
        <title>A new reference genome for Sorghum bicolor reveals high levels of sequence similarity between sweet and grain genotypes: implications for the genetics of sugar metabolism.</title>
        <authorList>
            <person name="Cooper E.A."/>
            <person name="Brenton Z.W."/>
            <person name="Flinn B.S."/>
            <person name="Jenkins J."/>
            <person name="Shu S."/>
            <person name="Flowers D."/>
            <person name="Luo F."/>
            <person name="Wang Y."/>
            <person name="Xia P."/>
            <person name="Barry K."/>
            <person name="Daum C."/>
            <person name="Lipzen A."/>
            <person name="Yoshinaga Y."/>
            <person name="Schmutz J."/>
            <person name="Saski C."/>
            <person name="Vermerris W."/>
            <person name="Kresovich S."/>
        </authorList>
    </citation>
    <scope>NUCLEOTIDE SEQUENCE</scope>
</reference>
<feature type="transmembrane region" description="Helical" evidence="9">
    <location>
        <begin position="297"/>
        <end position="320"/>
    </location>
</feature>
<feature type="transmembrane region" description="Helical" evidence="9">
    <location>
        <begin position="485"/>
        <end position="506"/>
    </location>
</feature>
<evidence type="ECO:0000313" key="11">
    <source>
        <dbReference type="EMBL" id="KAG0531173.1"/>
    </source>
</evidence>
<evidence type="ECO:0000256" key="1">
    <source>
        <dbReference type="ARBA" id="ARBA00004141"/>
    </source>
</evidence>
<dbReference type="PANTHER" id="PTHR22950:SF692">
    <property type="entry name" value="TRANSMEMBRANE AMINO ACID TRANSPORTER FAMILY PROTEIN"/>
    <property type="match status" value="1"/>
</dbReference>
<gene>
    <name evidence="11" type="ORF">BDA96_04G001100</name>
</gene>
<sequence length="576" mass="62534">MRSSVSERSLIIESDDDDNDDRPQSQPSAAAARSRRRHHQHEEGSGSGSGSGSDSDSGSSSSSCATPRGHAQATASSYTQQWPQSYRQSINILSSVQSPNLSFLGTPTLSRLSNSFITNSFRGKTPEIISNLVKPLLRPTTSDDLQQQHEERKSSQYLLPSRKPSLQQIPEDQKPVPVAHEVSPYHKCSYTQAVVNGINVLCGVGILSTPYAIKQGGWLGLVILCLFAILAWYTGVLLRRCLDSKEGLETYPDIGHAAFGTTGRIAISIILYVELYACCIEYLILEGDNLSKLFPNAHLTIGSLTVNSHVLFAILTTIIVMPTTWLRDLSCLSYLSAGGVIASILGVICLFWVGVVDNVDFENKGTALNLPGIPIAIGLYGYCYSGHGVFPNIYSSLKNRNQFPSILFTCIGLSTILFAGAAVMGYKMFGEATQSQFTLNLPENLVVSKIAVWTTVANPITKYALTITPLAMSLEELLPPNQQKYSNIVMLRSALVVSTLLIALSVPFFGLVMALVGSLLTMLVTYILPCACFLAILRRKVSWHQVAACSFIIMVGVCCACVGTYSSLSKIIQNYT</sequence>
<keyword evidence="5 9" id="KW-1133">Transmembrane helix</keyword>
<keyword evidence="3 9" id="KW-0812">Transmembrane</keyword>
<accession>A0A921QZK3</accession>
<keyword evidence="4" id="KW-0029">Amino-acid transport</keyword>
<keyword evidence="6 9" id="KW-0472">Membrane</keyword>
<feature type="transmembrane region" description="Helical" evidence="9">
    <location>
        <begin position="332"/>
        <end position="353"/>
    </location>
</feature>
<feature type="transmembrane region" description="Helical" evidence="9">
    <location>
        <begin position="546"/>
        <end position="568"/>
    </location>
</feature>
<dbReference type="EMBL" id="CM027683">
    <property type="protein sequence ID" value="KAG0531173.1"/>
    <property type="molecule type" value="Genomic_DNA"/>
</dbReference>
<name>A0A921QZK3_SORBI</name>
<evidence type="ECO:0000256" key="7">
    <source>
        <dbReference type="ARBA" id="ARBA00049662"/>
    </source>
</evidence>
<dbReference type="OrthoDB" id="655540at2759"/>
<dbReference type="AlphaFoldDB" id="A0A921QZK3"/>
<evidence type="ECO:0000256" key="8">
    <source>
        <dbReference type="SAM" id="MobiDB-lite"/>
    </source>
</evidence>
<organism evidence="11 12">
    <name type="scientific">Sorghum bicolor</name>
    <name type="common">Sorghum</name>
    <name type="synonym">Sorghum vulgare</name>
    <dbReference type="NCBI Taxonomy" id="4558"/>
    <lineage>
        <taxon>Eukaryota</taxon>
        <taxon>Viridiplantae</taxon>
        <taxon>Streptophyta</taxon>
        <taxon>Embryophyta</taxon>
        <taxon>Tracheophyta</taxon>
        <taxon>Spermatophyta</taxon>
        <taxon>Magnoliopsida</taxon>
        <taxon>Liliopsida</taxon>
        <taxon>Poales</taxon>
        <taxon>Poaceae</taxon>
        <taxon>PACMAD clade</taxon>
        <taxon>Panicoideae</taxon>
        <taxon>Andropogonodae</taxon>
        <taxon>Andropogoneae</taxon>
        <taxon>Sorghinae</taxon>
        <taxon>Sorghum</taxon>
    </lineage>
</organism>
<feature type="transmembrane region" description="Helical" evidence="9">
    <location>
        <begin position="512"/>
        <end position="537"/>
    </location>
</feature>
<dbReference type="OMA" id="MKWTHIA"/>
<dbReference type="Gramene" id="EES06091">
    <property type="protein sequence ID" value="EES06091"/>
    <property type="gene ID" value="SORBI_3004G001000"/>
</dbReference>
<evidence type="ECO:0000313" key="12">
    <source>
        <dbReference type="Proteomes" id="UP000807115"/>
    </source>
</evidence>
<comment type="subcellular location">
    <subcellularLocation>
        <location evidence="1">Membrane</location>
        <topology evidence="1">Multi-pass membrane protein</topology>
    </subcellularLocation>
</comment>
<dbReference type="InterPro" id="IPR013057">
    <property type="entry name" value="AA_transpt_TM"/>
</dbReference>
<feature type="region of interest" description="Disordered" evidence="8">
    <location>
        <begin position="1"/>
        <end position="79"/>
    </location>
</feature>
<reference evidence="11" key="2">
    <citation type="submission" date="2020-10" db="EMBL/GenBank/DDBJ databases">
        <authorList>
            <person name="Cooper E.A."/>
            <person name="Brenton Z.W."/>
            <person name="Flinn B.S."/>
            <person name="Jenkins J."/>
            <person name="Shu S."/>
            <person name="Flowers D."/>
            <person name="Luo F."/>
            <person name="Wang Y."/>
            <person name="Xia P."/>
            <person name="Barry K."/>
            <person name="Daum C."/>
            <person name="Lipzen A."/>
            <person name="Yoshinaga Y."/>
            <person name="Schmutz J."/>
            <person name="Saski C."/>
            <person name="Vermerris W."/>
            <person name="Kresovich S."/>
        </authorList>
    </citation>
    <scope>NUCLEOTIDE SEQUENCE</scope>
</reference>
<dbReference type="KEGG" id="sbi:8074153"/>